<dbReference type="AlphaFoldDB" id="A0A7T8H023"/>
<protein>
    <submittedName>
        <fullName evidence="1">Uncharacterized protein</fullName>
    </submittedName>
</protein>
<proteinExistence type="predicted"/>
<evidence type="ECO:0000313" key="1">
    <source>
        <dbReference type="EMBL" id="QQP40560.1"/>
    </source>
</evidence>
<gene>
    <name evidence="1" type="ORF">FKW44_014647</name>
</gene>
<reference evidence="2" key="1">
    <citation type="submission" date="2021-01" db="EMBL/GenBank/DDBJ databases">
        <title>Caligus Genome Assembly.</title>
        <authorList>
            <person name="Gallardo-Escarate C."/>
        </authorList>
    </citation>
    <scope>NUCLEOTIDE SEQUENCE [LARGE SCALE GENOMIC DNA]</scope>
</reference>
<organism evidence="1 2">
    <name type="scientific">Caligus rogercresseyi</name>
    <name type="common">Sea louse</name>
    <dbReference type="NCBI Taxonomy" id="217165"/>
    <lineage>
        <taxon>Eukaryota</taxon>
        <taxon>Metazoa</taxon>
        <taxon>Ecdysozoa</taxon>
        <taxon>Arthropoda</taxon>
        <taxon>Crustacea</taxon>
        <taxon>Multicrustacea</taxon>
        <taxon>Hexanauplia</taxon>
        <taxon>Copepoda</taxon>
        <taxon>Siphonostomatoida</taxon>
        <taxon>Caligidae</taxon>
        <taxon>Caligus</taxon>
    </lineage>
</organism>
<evidence type="ECO:0000313" key="2">
    <source>
        <dbReference type="Proteomes" id="UP000595437"/>
    </source>
</evidence>
<name>A0A7T8H023_CALRO</name>
<accession>A0A7T8H023</accession>
<dbReference type="Proteomes" id="UP000595437">
    <property type="component" value="Chromosome 9"/>
</dbReference>
<sequence>MVRPFYEKAGIPMVNDDRARKRILKLLDANKKLRSIPIARRSSEKAVGLLDEMKNMLDPRSHYGLQVQKS</sequence>
<dbReference type="EMBL" id="CP045898">
    <property type="protein sequence ID" value="QQP40560.1"/>
    <property type="molecule type" value="Genomic_DNA"/>
</dbReference>
<keyword evidence="2" id="KW-1185">Reference proteome</keyword>